<sequence>MTGGTSLLMTAALVGLAASSLVTGIASLIVRDTAPEASSILAWVSLGTGALGGLATVAGKTAQLTAYLGRSFPAAARNLISKASKALISPLKQSSLGRGFERFWAKALPSPAVSMNGPYGELSLTSSQGLSGLFDLGDVNTLSFVTAGVLGNLELLESEPAQLADTFVGDITWLPFGSWGSLWLVRGR</sequence>
<gene>
    <name evidence="2" type="ORF">JTY93_12535</name>
</gene>
<reference evidence="2 3" key="1">
    <citation type="submission" date="2021-02" db="EMBL/GenBank/DDBJ databases">
        <title>Genomic and phenotypic characterization of Pseudomonas hygromyciniae, a novel bacterial species discovered from a commercially purchased antibiotic vial.</title>
        <authorList>
            <person name="Turner T.L."/>
            <person name="Mitra S.D."/>
            <person name="Kochan T.J."/>
            <person name="Pincus N.B."/>
            <person name="Lebrun-Corbin M."/>
            <person name="Cheung B."/>
            <person name="Gatesy S.W."/>
            <person name="Afzal T."/>
            <person name="Ozer E.A."/>
            <person name="Hauser A.R."/>
        </authorList>
    </citation>
    <scope>NUCLEOTIDE SEQUENCE [LARGE SCALE GENOMIC DNA]</scope>
    <source>
        <strain evidence="2 3">SDM007</strain>
    </source>
</reference>
<feature type="transmembrane region" description="Helical" evidence="1">
    <location>
        <begin position="40"/>
        <end position="58"/>
    </location>
</feature>
<organism evidence="2 3">
    <name type="scientific">Pseudomonas hygromyciniae</name>
    <dbReference type="NCBI Taxonomy" id="2812000"/>
    <lineage>
        <taxon>Bacteria</taxon>
        <taxon>Pseudomonadati</taxon>
        <taxon>Pseudomonadota</taxon>
        <taxon>Gammaproteobacteria</taxon>
        <taxon>Pseudomonadales</taxon>
        <taxon>Pseudomonadaceae</taxon>
        <taxon>Pseudomonas</taxon>
    </lineage>
</organism>
<evidence type="ECO:0000256" key="1">
    <source>
        <dbReference type="SAM" id="Phobius"/>
    </source>
</evidence>
<dbReference type="EMBL" id="CP070506">
    <property type="protein sequence ID" value="QSB42090.1"/>
    <property type="molecule type" value="Genomic_DNA"/>
</dbReference>
<evidence type="ECO:0000313" key="3">
    <source>
        <dbReference type="Proteomes" id="UP000663249"/>
    </source>
</evidence>
<protein>
    <submittedName>
        <fullName evidence="2">Uncharacterized protein</fullName>
    </submittedName>
</protein>
<name>A0ABX7K3W2_9PSED</name>
<keyword evidence="1" id="KW-0472">Membrane</keyword>
<keyword evidence="1" id="KW-0812">Transmembrane</keyword>
<evidence type="ECO:0000313" key="2">
    <source>
        <dbReference type="EMBL" id="QSB42090.1"/>
    </source>
</evidence>
<keyword evidence="3" id="KW-1185">Reference proteome</keyword>
<dbReference type="Proteomes" id="UP000663249">
    <property type="component" value="Chromosome"/>
</dbReference>
<dbReference type="RefSeq" id="WP_205477575.1">
    <property type="nucleotide sequence ID" value="NZ_CP070506.1"/>
</dbReference>
<keyword evidence="1" id="KW-1133">Transmembrane helix</keyword>
<accession>A0ABX7K3W2</accession>
<proteinExistence type="predicted"/>